<dbReference type="GO" id="GO:0005975">
    <property type="term" value="P:carbohydrate metabolic process"/>
    <property type="evidence" value="ECO:0007669"/>
    <property type="project" value="InterPro"/>
</dbReference>
<keyword evidence="5" id="KW-0326">Glycosidase</keyword>
<evidence type="ECO:0000256" key="5">
    <source>
        <dbReference type="ARBA" id="ARBA00023295"/>
    </source>
</evidence>
<comment type="similarity">
    <text evidence="2">Belongs to the glycosyl hydrolase 42 family.</text>
</comment>
<evidence type="ECO:0000313" key="8">
    <source>
        <dbReference type="EMBL" id="GAG61693.1"/>
    </source>
</evidence>
<dbReference type="Pfam" id="PF02449">
    <property type="entry name" value="Glyco_hydro_42"/>
    <property type="match status" value="1"/>
</dbReference>
<proteinExistence type="inferred from homology"/>
<dbReference type="EC" id="3.2.1.23" evidence="3"/>
<evidence type="ECO:0000259" key="7">
    <source>
        <dbReference type="Pfam" id="PF08532"/>
    </source>
</evidence>
<dbReference type="PANTHER" id="PTHR36447:SF1">
    <property type="entry name" value="BETA-GALACTOSIDASE GANA"/>
    <property type="match status" value="1"/>
</dbReference>
<dbReference type="Gene3D" id="3.20.20.80">
    <property type="entry name" value="Glycosidases"/>
    <property type="match status" value="1"/>
</dbReference>
<comment type="catalytic activity">
    <reaction evidence="1">
        <text>Hydrolysis of terminal non-reducing beta-D-galactose residues in beta-D-galactosides.</text>
        <dbReference type="EC" id="3.2.1.23"/>
    </reaction>
</comment>
<dbReference type="PANTHER" id="PTHR36447">
    <property type="entry name" value="BETA-GALACTOSIDASE GANA"/>
    <property type="match status" value="1"/>
</dbReference>
<feature type="domain" description="Beta-galactosidase trimerisation" evidence="7">
    <location>
        <begin position="154"/>
        <end position="267"/>
    </location>
</feature>
<feature type="non-terminal residue" evidence="8">
    <location>
        <position position="1"/>
    </location>
</feature>
<evidence type="ECO:0000259" key="6">
    <source>
        <dbReference type="Pfam" id="PF02449"/>
    </source>
</evidence>
<feature type="non-terminal residue" evidence="8">
    <location>
        <position position="267"/>
    </location>
</feature>
<dbReference type="InterPro" id="IPR029062">
    <property type="entry name" value="Class_I_gatase-like"/>
</dbReference>
<dbReference type="InterPro" id="IPR013738">
    <property type="entry name" value="Beta_galactosidase_Trimer"/>
</dbReference>
<dbReference type="SUPFAM" id="SSF52317">
    <property type="entry name" value="Class I glutamine amidotransferase-like"/>
    <property type="match status" value="1"/>
</dbReference>
<dbReference type="CDD" id="cd03143">
    <property type="entry name" value="A4_beta-galactosidase_middle_domain"/>
    <property type="match status" value="1"/>
</dbReference>
<dbReference type="AlphaFoldDB" id="X0ZMT1"/>
<keyword evidence="4" id="KW-0378">Hydrolase</keyword>
<accession>X0ZMT1</accession>
<evidence type="ECO:0000256" key="2">
    <source>
        <dbReference type="ARBA" id="ARBA00005940"/>
    </source>
</evidence>
<organism evidence="8">
    <name type="scientific">marine sediment metagenome</name>
    <dbReference type="NCBI Taxonomy" id="412755"/>
    <lineage>
        <taxon>unclassified sequences</taxon>
        <taxon>metagenomes</taxon>
        <taxon>ecological metagenomes</taxon>
    </lineage>
</organism>
<sequence length="267" mass="30338">PNISITANFMGSHKPLDYFDWAKYIDIISWDNYPTNNLPVSNAAMRHDLMRGLKKGQSFFLMEQASNQVNWEPQNALKRPGVMRLLSYQAIAHGGDSILFFQWRQSRGACEKYHSAMVPHAGHLNTRVGRELTELGQELEKLGDKIVGSRTNSKVAMMMDWPNWWAVEFSTGPSEDLKYFNQLEKYYKAFYDLNISVDIINPSYDLSGYDIVVAPVLYMVKKNAARSIEKFVYGGGTFITTFFSGMVDENDLIILGGYPGAFRKLLG</sequence>
<reference evidence="8" key="1">
    <citation type="journal article" date="2014" name="Front. Microbiol.">
        <title>High frequency of phylogenetically diverse reductive dehalogenase-homologous genes in deep subseafloor sedimentary metagenomes.</title>
        <authorList>
            <person name="Kawai M."/>
            <person name="Futagami T."/>
            <person name="Toyoda A."/>
            <person name="Takaki Y."/>
            <person name="Nishi S."/>
            <person name="Hori S."/>
            <person name="Arai W."/>
            <person name="Tsubouchi T."/>
            <person name="Morono Y."/>
            <person name="Uchiyama I."/>
            <person name="Ito T."/>
            <person name="Fujiyama A."/>
            <person name="Inagaki F."/>
            <person name="Takami H."/>
        </authorList>
    </citation>
    <scope>NUCLEOTIDE SEQUENCE</scope>
    <source>
        <strain evidence="8">Expedition CK06-06</strain>
    </source>
</reference>
<comment type="caution">
    <text evidence="8">The sequence shown here is derived from an EMBL/GenBank/DDBJ whole genome shotgun (WGS) entry which is preliminary data.</text>
</comment>
<dbReference type="Pfam" id="PF08532">
    <property type="entry name" value="Glyco_hydro_42M"/>
    <property type="match status" value="1"/>
</dbReference>
<feature type="domain" description="Glycoside hydrolase family 42 N-terminal" evidence="6">
    <location>
        <begin position="1"/>
        <end position="142"/>
    </location>
</feature>
<evidence type="ECO:0000256" key="3">
    <source>
        <dbReference type="ARBA" id="ARBA00012756"/>
    </source>
</evidence>
<dbReference type="InterPro" id="IPR013529">
    <property type="entry name" value="Glyco_hydro_42_N"/>
</dbReference>
<dbReference type="InterPro" id="IPR003476">
    <property type="entry name" value="Glyco_hydro_42"/>
</dbReference>
<evidence type="ECO:0000256" key="1">
    <source>
        <dbReference type="ARBA" id="ARBA00001412"/>
    </source>
</evidence>
<dbReference type="EMBL" id="BART01005148">
    <property type="protein sequence ID" value="GAG61693.1"/>
    <property type="molecule type" value="Genomic_DNA"/>
</dbReference>
<name>X0ZMT1_9ZZZZ</name>
<dbReference type="InterPro" id="IPR017853">
    <property type="entry name" value="GH"/>
</dbReference>
<dbReference type="SUPFAM" id="SSF51445">
    <property type="entry name" value="(Trans)glycosidases"/>
    <property type="match status" value="1"/>
</dbReference>
<gene>
    <name evidence="8" type="ORF">S01H4_12228</name>
</gene>
<dbReference type="Gene3D" id="3.40.50.880">
    <property type="match status" value="1"/>
</dbReference>
<evidence type="ECO:0000256" key="4">
    <source>
        <dbReference type="ARBA" id="ARBA00022801"/>
    </source>
</evidence>
<protein>
    <recommendedName>
        <fullName evidence="3">beta-galactosidase</fullName>
        <ecNumber evidence="3">3.2.1.23</ecNumber>
    </recommendedName>
</protein>
<dbReference type="GO" id="GO:0009341">
    <property type="term" value="C:beta-galactosidase complex"/>
    <property type="evidence" value="ECO:0007669"/>
    <property type="project" value="InterPro"/>
</dbReference>
<dbReference type="GO" id="GO:0004565">
    <property type="term" value="F:beta-galactosidase activity"/>
    <property type="evidence" value="ECO:0007669"/>
    <property type="project" value="UniProtKB-EC"/>
</dbReference>